<protein>
    <recommendedName>
        <fullName evidence="3">Polyprenol reductase</fullName>
    </recommendedName>
</protein>
<dbReference type="Proteomes" id="UP001472677">
    <property type="component" value="Unassembled WGS sequence"/>
</dbReference>
<evidence type="ECO:0008006" key="3">
    <source>
        <dbReference type="Google" id="ProtNLM"/>
    </source>
</evidence>
<keyword evidence="2" id="KW-1185">Reference proteome</keyword>
<accession>A0ABR2EB83</accession>
<evidence type="ECO:0000313" key="2">
    <source>
        <dbReference type="Proteomes" id="UP001472677"/>
    </source>
</evidence>
<dbReference type="EMBL" id="JBBPBM010000018">
    <property type="protein sequence ID" value="KAK8555285.1"/>
    <property type="molecule type" value="Genomic_DNA"/>
</dbReference>
<name>A0ABR2EB83_9ROSI</name>
<evidence type="ECO:0000313" key="1">
    <source>
        <dbReference type="EMBL" id="KAK8555285.1"/>
    </source>
</evidence>
<sequence>MLFSHGWWHPHRPILCAWLFGESLVGRCVAWIALCRVIGTYVVGKTGDPFPIQYVQHSVWPSAAGWLLIAACGVRLLPPWELKLRLVQSLIGLRFAALIGAARREPNALPYLPMHAHVLPGCVLWSVVCVGLHRARAWPVGPCAWPHHRPRTTPPEWRQALRVYPTQLFSSATADVILRNKGTSHLLRPFRCSACPCAADAPFVTTCGAWLLPTWEPRLHLVQCWSALLVTTSGGTVLVGFVRHPLCNQGACFWQTVPACPGFAVNGPPRALPRPTRPLVACSLGRCLAPQASIFWPL</sequence>
<organism evidence="1 2">
    <name type="scientific">Hibiscus sabdariffa</name>
    <name type="common">roselle</name>
    <dbReference type="NCBI Taxonomy" id="183260"/>
    <lineage>
        <taxon>Eukaryota</taxon>
        <taxon>Viridiplantae</taxon>
        <taxon>Streptophyta</taxon>
        <taxon>Embryophyta</taxon>
        <taxon>Tracheophyta</taxon>
        <taxon>Spermatophyta</taxon>
        <taxon>Magnoliopsida</taxon>
        <taxon>eudicotyledons</taxon>
        <taxon>Gunneridae</taxon>
        <taxon>Pentapetalae</taxon>
        <taxon>rosids</taxon>
        <taxon>malvids</taxon>
        <taxon>Malvales</taxon>
        <taxon>Malvaceae</taxon>
        <taxon>Malvoideae</taxon>
        <taxon>Hibiscus</taxon>
    </lineage>
</organism>
<proteinExistence type="predicted"/>
<gene>
    <name evidence="1" type="ORF">V6N12_009433</name>
</gene>
<reference evidence="1 2" key="1">
    <citation type="journal article" date="2024" name="G3 (Bethesda)">
        <title>Genome assembly of Hibiscus sabdariffa L. provides insights into metabolisms of medicinal natural products.</title>
        <authorList>
            <person name="Kim T."/>
        </authorList>
    </citation>
    <scope>NUCLEOTIDE SEQUENCE [LARGE SCALE GENOMIC DNA]</scope>
    <source>
        <strain evidence="1">TK-2024</strain>
        <tissue evidence="1">Old leaves</tissue>
    </source>
</reference>
<comment type="caution">
    <text evidence="1">The sequence shown here is derived from an EMBL/GenBank/DDBJ whole genome shotgun (WGS) entry which is preliminary data.</text>
</comment>